<accession>A0A9D2MEY4</accession>
<evidence type="ECO:0000256" key="2">
    <source>
        <dbReference type="ARBA" id="ARBA00022679"/>
    </source>
</evidence>
<proteinExistence type="predicted"/>
<sequence length="345" mass="38386">MSRPLVSIILPVYNAKNHIARCIESIRAQTYRDFQLIILNDGSEDVSLPVCEAYRRVDSRILLVDKANSGVSDTRNLGLRLAEGTYVQFVDSDDYIDPGYTESLVTAAQQYDADLVIAPYKMVIPRQMAAGRRIQEKLAALWPEEDPAAPLAEADAADEAPEVRTYSFLAPGLYDTDSFALHLLDKPASYYYGVLWNKLYRRDILTGHEIFFVSTLHWSEDLVFNLQYIQYAGRFAAIGTAGYNYVQNPQSIVHTQVSPAAALRMKTTVFPYYKALYEKLGLYEQNKAAIRRYLVDVAESNLPAGGPEGLAAAAMAKWDEVTATAARAADEAAKNQRPGRPGRGQ</sequence>
<reference evidence="5" key="1">
    <citation type="journal article" date="2021" name="PeerJ">
        <title>Extensive microbial diversity within the chicken gut microbiome revealed by metagenomics and culture.</title>
        <authorList>
            <person name="Gilroy R."/>
            <person name="Ravi A."/>
            <person name="Getino M."/>
            <person name="Pursley I."/>
            <person name="Horton D.L."/>
            <person name="Alikhan N.F."/>
            <person name="Baker D."/>
            <person name="Gharbi K."/>
            <person name="Hall N."/>
            <person name="Watson M."/>
            <person name="Adriaenssens E.M."/>
            <person name="Foster-Nyarko E."/>
            <person name="Jarju S."/>
            <person name="Secka A."/>
            <person name="Antonio M."/>
            <person name="Oren A."/>
            <person name="Chaudhuri R.R."/>
            <person name="La Ragione R."/>
            <person name="Hildebrand F."/>
            <person name="Pallen M.J."/>
        </authorList>
    </citation>
    <scope>NUCLEOTIDE SEQUENCE</scope>
    <source>
        <strain evidence="5">ChiHjej9B8-13557</strain>
    </source>
</reference>
<name>A0A9D2MEY4_9FIRM</name>
<feature type="region of interest" description="Disordered" evidence="3">
    <location>
        <begin position="326"/>
        <end position="345"/>
    </location>
</feature>
<evidence type="ECO:0000256" key="3">
    <source>
        <dbReference type="SAM" id="MobiDB-lite"/>
    </source>
</evidence>
<keyword evidence="1 5" id="KW-0328">Glycosyltransferase</keyword>
<organism evidence="5 6">
    <name type="scientific">Candidatus Faecalibacterium faecipullorum</name>
    <dbReference type="NCBI Taxonomy" id="2838578"/>
    <lineage>
        <taxon>Bacteria</taxon>
        <taxon>Bacillati</taxon>
        <taxon>Bacillota</taxon>
        <taxon>Clostridia</taxon>
        <taxon>Eubacteriales</taxon>
        <taxon>Oscillospiraceae</taxon>
        <taxon>Faecalibacterium</taxon>
    </lineage>
</organism>
<dbReference type="GO" id="GO:0016757">
    <property type="term" value="F:glycosyltransferase activity"/>
    <property type="evidence" value="ECO:0007669"/>
    <property type="project" value="UniProtKB-KW"/>
</dbReference>
<dbReference type="PANTHER" id="PTHR22916:SF51">
    <property type="entry name" value="GLYCOSYLTRANSFERASE EPSH-RELATED"/>
    <property type="match status" value="1"/>
</dbReference>
<dbReference type="InterPro" id="IPR029044">
    <property type="entry name" value="Nucleotide-diphossugar_trans"/>
</dbReference>
<dbReference type="EMBL" id="DWXX01000081">
    <property type="protein sequence ID" value="HJB58954.1"/>
    <property type="molecule type" value="Genomic_DNA"/>
</dbReference>
<dbReference type="InterPro" id="IPR001173">
    <property type="entry name" value="Glyco_trans_2-like"/>
</dbReference>
<evidence type="ECO:0000313" key="6">
    <source>
        <dbReference type="Proteomes" id="UP000824211"/>
    </source>
</evidence>
<dbReference type="CDD" id="cd00761">
    <property type="entry name" value="Glyco_tranf_GTA_type"/>
    <property type="match status" value="1"/>
</dbReference>
<evidence type="ECO:0000313" key="5">
    <source>
        <dbReference type="EMBL" id="HJB58954.1"/>
    </source>
</evidence>
<dbReference type="AlphaFoldDB" id="A0A9D2MEY4"/>
<gene>
    <name evidence="5" type="ORF">H9771_04735</name>
</gene>
<dbReference type="Gene3D" id="3.90.550.10">
    <property type="entry name" value="Spore Coat Polysaccharide Biosynthesis Protein SpsA, Chain A"/>
    <property type="match status" value="1"/>
</dbReference>
<dbReference type="PANTHER" id="PTHR22916">
    <property type="entry name" value="GLYCOSYLTRANSFERASE"/>
    <property type="match status" value="1"/>
</dbReference>
<keyword evidence="2 5" id="KW-0808">Transferase</keyword>
<dbReference type="SUPFAM" id="SSF53448">
    <property type="entry name" value="Nucleotide-diphospho-sugar transferases"/>
    <property type="match status" value="1"/>
</dbReference>
<feature type="domain" description="Glycosyltransferase 2-like" evidence="4">
    <location>
        <begin position="7"/>
        <end position="120"/>
    </location>
</feature>
<dbReference type="EC" id="2.4.-.-" evidence="5"/>
<evidence type="ECO:0000256" key="1">
    <source>
        <dbReference type="ARBA" id="ARBA00022676"/>
    </source>
</evidence>
<dbReference type="Proteomes" id="UP000824211">
    <property type="component" value="Unassembled WGS sequence"/>
</dbReference>
<dbReference type="Pfam" id="PF00535">
    <property type="entry name" value="Glycos_transf_2"/>
    <property type="match status" value="1"/>
</dbReference>
<protein>
    <submittedName>
        <fullName evidence="5">Glycosyltransferase</fullName>
        <ecNumber evidence="5">2.4.-.-</ecNumber>
    </submittedName>
</protein>
<reference evidence="5" key="2">
    <citation type="submission" date="2021-04" db="EMBL/GenBank/DDBJ databases">
        <authorList>
            <person name="Gilroy R."/>
        </authorList>
    </citation>
    <scope>NUCLEOTIDE SEQUENCE</scope>
    <source>
        <strain evidence="5">ChiHjej9B8-13557</strain>
    </source>
</reference>
<evidence type="ECO:0000259" key="4">
    <source>
        <dbReference type="Pfam" id="PF00535"/>
    </source>
</evidence>
<comment type="caution">
    <text evidence="5">The sequence shown here is derived from an EMBL/GenBank/DDBJ whole genome shotgun (WGS) entry which is preliminary data.</text>
</comment>